<reference evidence="5" key="1">
    <citation type="journal article" date="2019" name="Int. J. Syst. Evol. Microbiol.">
        <title>The Global Catalogue of Microorganisms (GCM) 10K type strain sequencing project: providing services to taxonomists for standard genome sequencing and annotation.</title>
        <authorList>
            <consortium name="The Broad Institute Genomics Platform"/>
            <consortium name="The Broad Institute Genome Sequencing Center for Infectious Disease"/>
            <person name="Wu L."/>
            <person name="Ma J."/>
        </authorList>
    </citation>
    <scope>NUCLEOTIDE SEQUENCE [LARGE SCALE GENOMIC DNA]</scope>
    <source>
        <strain evidence="5">JCM 17441</strain>
    </source>
</reference>
<name>A0ABP8DG36_9ACTN</name>
<dbReference type="SMART" id="SM00909">
    <property type="entry name" value="Germane"/>
    <property type="match status" value="1"/>
</dbReference>
<dbReference type="Pfam" id="PF10646">
    <property type="entry name" value="Germane"/>
    <property type="match status" value="1"/>
</dbReference>
<dbReference type="InterPro" id="IPR019606">
    <property type="entry name" value="GerMN"/>
</dbReference>
<keyword evidence="5" id="KW-1185">Reference proteome</keyword>
<dbReference type="Proteomes" id="UP001500620">
    <property type="component" value="Unassembled WGS sequence"/>
</dbReference>
<gene>
    <name evidence="4" type="ORF">GCM10022255_061840</name>
</gene>
<dbReference type="InterPro" id="IPR018911">
    <property type="entry name" value="Gmad2_Ig-like_dom"/>
</dbReference>
<dbReference type="EMBL" id="BAABAT010000019">
    <property type="protein sequence ID" value="GAA4254978.1"/>
    <property type="molecule type" value="Genomic_DNA"/>
</dbReference>
<feature type="domain" description="GerMN" evidence="3">
    <location>
        <begin position="132"/>
        <end position="225"/>
    </location>
</feature>
<evidence type="ECO:0000259" key="3">
    <source>
        <dbReference type="SMART" id="SM00909"/>
    </source>
</evidence>
<accession>A0ABP8DG36</accession>
<organism evidence="4 5">
    <name type="scientific">Dactylosporangium darangshiense</name>
    <dbReference type="NCBI Taxonomy" id="579108"/>
    <lineage>
        <taxon>Bacteria</taxon>
        <taxon>Bacillati</taxon>
        <taxon>Actinomycetota</taxon>
        <taxon>Actinomycetes</taxon>
        <taxon>Micromonosporales</taxon>
        <taxon>Micromonosporaceae</taxon>
        <taxon>Dactylosporangium</taxon>
    </lineage>
</organism>
<sequence length="339" mass="35836">MTPQGATPEERLRAALRARADEVETSPDALPRIRMRTARARRRGGWAMIGAVAAVATAIAAGVVVFNDNRSDRPPTPATSSTVVPDTSAVPSTSVGPGARPVNLPVYFARDGRLYREFRPATLAEDTDRGRIRAAVEMSLQGRAADPDYRTLWPAGVTVRGIGIDGATVTVDLGDVGSGPADDGPAALAVQQLVYTVSAVSTYTSIRKSDGVRILVDGAPVARLWGSADTAGVLHQAPMLDVQAPVWVIEPAQGAQVGKSFTVYLAGIVWEGTVNLRIRGDGGRVVYEKVVQLSVGAPALGEARVPVTLPPGRYTVESFYISPKDSSVQWVDDHEFSVG</sequence>
<feature type="compositionally biased region" description="Low complexity" evidence="1">
    <location>
        <begin position="78"/>
        <end position="95"/>
    </location>
</feature>
<dbReference type="RefSeq" id="WP_345131941.1">
    <property type="nucleotide sequence ID" value="NZ_BAABAT010000019.1"/>
</dbReference>
<keyword evidence="2" id="KW-0812">Transmembrane</keyword>
<feature type="region of interest" description="Disordered" evidence="1">
    <location>
        <begin position="67"/>
        <end position="96"/>
    </location>
</feature>
<protein>
    <recommendedName>
        <fullName evidence="3">GerMN domain-containing protein</fullName>
    </recommendedName>
</protein>
<evidence type="ECO:0000256" key="2">
    <source>
        <dbReference type="SAM" id="Phobius"/>
    </source>
</evidence>
<proteinExistence type="predicted"/>
<keyword evidence="2" id="KW-0472">Membrane</keyword>
<feature type="transmembrane region" description="Helical" evidence="2">
    <location>
        <begin position="44"/>
        <end position="66"/>
    </location>
</feature>
<evidence type="ECO:0000313" key="5">
    <source>
        <dbReference type="Proteomes" id="UP001500620"/>
    </source>
</evidence>
<comment type="caution">
    <text evidence="4">The sequence shown here is derived from an EMBL/GenBank/DDBJ whole genome shotgun (WGS) entry which is preliminary data.</text>
</comment>
<evidence type="ECO:0000256" key="1">
    <source>
        <dbReference type="SAM" id="MobiDB-lite"/>
    </source>
</evidence>
<evidence type="ECO:0000313" key="4">
    <source>
        <dbReference type="EMBL" id="GAA4254978.1"/>
    </source>
</evidence>
<keyword evidence="2" id="KW-1133">Transmembrane helix</keyword>
<dbReference type="Pfam" id="PF10648">
    <property type="entry name" value="Gmad2"/>
    <property type="match status" value="1"/>
</dbReference>